<evidence type="ECO:0000259" key="7">
    <source>
        <dbReference type="PROSITE" id="PS50835"/>
    </source>
</evidence>
<feature type="transmembrane region" description="Helical" evidence="5">
    <location>
        <begin position="325"/>
        <end position="348"/>
    </location>
</feature>
<dbReference type="Gene3D" id="3.80.10.10">
    <property type="entry name" value="Ribonuclease Inhibitor"/>
    <property type="match status" value="1"/>
</dbReference>
<keyword evidence="5" id="KW-1133">Transmembrane helix</keyword>
<evidence type="ECO:0000256" key="2">
    <source>
        <dbReference type="ARBA" id="ARBA00022729"/>
    </source>
</evidence>
<evidence type="ECO:0000313" key="8">
    <source>
        <dbReference type="EMBL" id="CAH1272449.1"/>
    </source>
</evidence>
<keyword evidence="3" id="KW-0677">Repeat</keyword>
<dbReference type="AlphaFoldDB" id="A0A8K0AGV3"/>
<keyword evidence="4" id="KW-1015">Disulfide bond</keyword>
<keyword evidence="5" id="KW-0472">Membrane</keyword>
<dbReference type="InterPro" id="IPR032675">
    <property type="entry name" value="LRR_dom_sf"/>
</dbReference>
<dbReference type="Proteomes" id="UP000838412">
    <property type="component" value="Chromosome 8"/>
</dbReference>
<dbReference type="InterPro" id="IPR036179">
    <property type="entry name" value="Ig-like_dom_sf"/>
</dbReference>
<dbReference type="Gene3D" id="2.60.40.10">
    <property type="entry name" value="Immunoglobulins"/>
    <property type="match status" value="1"/>
</dbReference>
<dbReference type="InterPro" id="IPR050541">
    <property type="entry name" value="LRR_TM_domain-containing"/>
</dbReference>
<evidence type="ECO:0000256" key="1">
    <source>
        <dbReference type="ARBA" id="ARBA00022614"/>
    </source>
</evidence>
<dbReference type="PROSITE" id="PS50835">
    <property type="entry name" value="IG_LIKE"/>
    <property type="match status" value="1"/>
</dbReference>
<dbReference type="GO" id="GO:0005886">
    <property type="term" value="C:plasma membrane"/>
    <property type="evidence" value="ECO:0007669"/>
    <property type="project" value="TreeGrafter"/>
</dbReference>
<evidence type="ECO:0000256" key="3">
    <source>
        <dbReference type="ARBA" id="ARBA00022737"/>
    </source>
</evidence>
<sequence length="440" mass="48674">MAPRKCSVGLREIVPLLLVLAGLVERVMLASCPPRCVCEGDYTTVSCTNGGLQQVPKGTPYGALSLSLSGNNISGVIADQFTEFRQLQTLDLSFNMISEIEDEAFVGLESLHTLQLYYNRLTFIPTEALRRLPHLKELWLRDDDLRCGNGTKTKSAGTKVNINVMEGDDASLPCITGRTAAVSWITPNGTILRSKSFRVRVKVLEDGTLNLTRVTMHDAGSYKCIPMGNREPSSTAEVITTLNVTKKGLRKSVNTEVPLLEEPVAKDIGDMSCDTVKDTGAARNISVENSTTTVSTPSTVGTTNDGMDVDYEPDPDKDKQVDHQWIIIGSIVGIVAFGMCFWSTIFIAHRFRHRRCRHDHSRSPDDDQDDEYMVNGMVPQTSFYGLVLSEEQKPETPPPVYSIDVDDEDDCIMYHGVKTFKSDKPIKPVKTVTFKVETEV</sequence>
<keyword evidence="5" id="KW-0812">Transmembrane</keyword>
<evidence type="ECO:0000256" key="4">
    <source>
        <dbReference type="ARBA" id="ARBA00023157"/>
    </source>
</evidence>
<dbReference type="InterPro" id="IPR003591">
    <property type="entry name" value="Leu-rich_rpt_typical-subtyp"/>
</dbReference>
<evidence type="ECO:0000313" key="9">
    <source>
        <dbReference type="Proteomes" id="UP000838412"/>
    </source>
</evidence>
<keyword evidence="1" id="KW-0433">Leucine-rich repeat</keyword>
<feature type="chain" id="PRO_5035457012" evidence="6">
    <location>
        <begin position="31"/>
        <end position="440"/>
    </location>
</feature>
<dbReference type="SUPFAM" id="SSF48726">
    <property type="entry name" value="Immunoglobulin"/>
    <property type="match status" value="1"/>
</dbReference>
<dbReference type="SMART" id="SM00369">
    <property type="entry name" value="LRR_TYP"/>
    <property type="match status" value="2"/>
</dbReference>
<accession>A0A8K0AGV3</accession>
<dbReference type="EMBL" id="OV696693">
    <property type="protein sequence ID" value="CAH1272449.1"/>
    <property type="molecule type" value="Genomic_DNA"/>
</dbReference>
<protein>
    <submittedName>
        <fullName evidence="8">LRRC4C protein</fullName>
    </submittedName>
</protein>
<gene>
    <name evidence="8" type="primary">LRRC4C</name>
    <name evidence="8" type="ORF">BLAG_LOCUS24089</name>
</gene>
<dbReference type="InterPro" id="IPR007110">
    <property type="entry name" value="Ig-like_dom"/>
</dbReference>
<proteinExistence type="predicted"/>
<dbReference type="OrthoDB" id="1055097at2759"/>
<reference evidence="8" key="1">
    <citation type="submission" date="2022-01" db="EMBL/GenBank/DDBJ databases">
        <authorList>
            <person name="Braso-Vives M."/>
        </authorList>
    </citation>
    <scope>NUCLEOTIDE SEQUENCE</scope>
</reference>
<dbReference type="SMART" id="SM00409">
    <property type="entry name" value="IG"/>
    <property type="match status" value="1"/>
</dbReference>
<dbReference type="SUPFAM" id="SSF52058">
    <property type="entry name" value="L domain-like"/>
    <property type="match status" value="1"/>
</dbReference>
<keyword evidence="2 6" id="KW-0732">Signal</keyword>
<evidence type="ECO:0000256" key="6">
    <source>
        <dbReference type="SAM" id="SignalP"/>
    </source>
</evidence>
<keyword evidence="9" id="KW-1185">Reference proteome</keyword>
<dbReference type="PANTHER" id="PTHR24369">
    <property type="entry name" value="ANTIGEN BSP, PUTATIVE-RELATED"/>
    <property type="match status" value="1"/>
</dbReference>
<dbReference type="InterPro" id="IPR013783">
    <property type="entry name" value="Ig-like_fold"/>
</dbReference>
<dbReference type="PANTHER" id="PTHR24369:SF212">
    <property type="entry name" value="LEUCINE-RICH REPEAT-CONTAINING PROTEIN 4B-LIKE"/>
    <property type="match status" value="1"/>
</dbReference>
<dbReference type="Pfam" id="PF13927">
    <property type="entry name" value="Ig_3"/>
    <property type="match status" value="1"/>
</dbReference>
<dbReference type="InterPro" id="IPR001611">
    <property type="entry name" value="Leu-rich_rpt"/>
</dbReference>
<feature type="domain" description="Ig-like" evidence="7">
    <location>
        <begin position="133"/>
        <end position="240"/>
    </location>
</feature>
<evidence type="ECO:0000256" key="5">
    <source>
        <dbReference type="SAM" id="Phobius"/>
    </source>
</evidence>
<name>A0A8K0AGV3_BRALA</name>
<dbReference type="PROSITE" id="PS51450">
    <property type="entry name" value="LRR"/>
    <property type="match status" value="1"/>
</dbReference>
<organism evidence="8 9">
    <name type="scientific">Branchiostoma lanceolatum</name>
    <name type="common">Common lancelet</name>
    <name type="synonym">Amphioxus lanceolatum</name>
    <dbReference type="NCBI Taxonomy" id="7740"/>
    <lineage>
        <taxon>Eukaryota</taxon>
        <taxon>Metazoa</taxon>
        <taxon>Chordata</taxon>
        <taxon>Cephalochordata</taxon>
        <taxon>Leptocardii</taxon>
        <taxon>Amphioxiformes</taxon>
        <taxon>Branchiostomatidae</taxon>
        <taxon>Branchiostoma</taxon>
    </lineage>
</organism>
<dbReference type="Pfam" id="PF13855">
    <property type="entry name" value="LRR_8"/>
    <property type="match status" value="1"/>
</dbReference>
<dbReference type="InterPro" id="IPR003599">
    <property type="entry name" value="Ig_sub"/>
</dbReference>
<feature type="signal peptide" evidence="6">
    <location>
        <begin position="1"/>
        <end position="30"/>
    </location>
</feature>